<keyword evidence="2" id="KW-1185">Reference proteome</keyword>
<gene>
    <name evidence="1" type="ORF">VNO77_41410</name>
</gene>
<accession>A0AAN9PRL5</accession>
<dbReference type="EMBL" id="JAYMYQ010000010">
    <property type="protein sequence ID" value="KAK7307926.1"/>
    <property type="molecule type" value="Genomic_DNA"/>
</dbReference>
<protein>
    <submittedName>
        <fullName evidence="1">Uncharacterized protein</fullName>
    </submittedName>
</protein>
<comment type="caution">
    <text evidence="1">The sequence shown here is derived from an EMBL/GenBank/DDBJ whole genome shotgun (WGS) entry which is preliminary data.</text>
</comment>
<dbReference type="Proteomes" id="UP001367508">
    <property type="component" value="Unassembled WGS sequence"/>
</dbReference>
<name>A0AAN9PRL5_CANGL</name>
<proteinExistence type="predicted"/>
<reference evidence="1 2" key="1">
    <citation type="submission" date="2024-01" db="EMBL/GenBank/DDBJ databases">
        <title>The genomes of 5 underutilized Papilionoideae crops provide insights into root nodulation and disease resistanc.</title>
        <authorList>
            <person name="Jiang F."/>
        </authorList>
    </citation>
    <scope>NUCLEOTIDE SEQUENCE [LARGE SCALE GENOMIC DNA]</scope>
    <source>
        <strain evidence="1">LVBAO_FW01</strain>
        <tissue evidence="1">Leaves</tissue>
    </source>
</reference>
<organism evidence="1 2">
    <name type="scientific">Canavalia gladiata</name>
    <name type="common">Sword bean</name>
    <name type="synonym">Dolichos gladiatus</name>
    <dbReference type="NCBI Taxonomy" id="3824"/>
    <lineage>
        <taxon>Eukaryota</taxon>
        <taxon>Viridiplantae</taxon>
        <taxon>Streptophyta</taxon>
        <taxon>Embryophyta</taxon>
        <taxon>Tracheophyta</taxon>
        <taxon>Spermatophyta</taxon>
        <taxon>Magnoliopsida</taxon>
        <taxon>eudicotyledons</taxon>
        <taxon>Gunneridae</taxon>
        <taxon>Pentapetalae</taxon>
        <taxon>rosids</taxon>
        <taxon>fabids</taxon>
        <taxon>Fabales</taxon>
        <taxon>Fabaceae</taxon>
        <taxon>Papilionoideae</taxon>
        <taxon>50 kb inversion clade</taxon>
        <taxon>NPAAA clade</taxon>
        <taxon>indigoferoid/millettioid clade</taxon>
        <taxon>Phaseoleae</taxon>
        <taxon>Canavalia</taxon>
    </lineage>
</organism>
<dbReference type="AlphaFoldDB" id="A0AAN9PRL5"/>
<evidence type="ECO:0000313" key="1">
    <source>
        <dbReference type="EMBL" id="KAK7307926.1"/>
    </source>
</evidence>
<sequence>MGIFISDVVVTHFIEAMQGRYLVHPVSLSKTEVVSSFLLWPQIRGRTTARVSLIFSTVVPSFRTGRRQKSTHLSCAAVISFLSKTPLRTTMARIGRLSTTRLHDSTCMTSKNRVPLLLCCQSLGCSGSCDHRHDHLTKILIGINISVNPDHLLDYFYLGSS</sequence>
<evidence type="ECO:0000313" key="2">
    <source>
        <dbReference type="Proteomes" id="UP001367508"/>
    </source>
</evidence>